<dbReference type="InterPro" id="IPR017560">
    <property type="entry name" value="Cyt_c_biogenesis_CcmI"/>
</dbReference>
<keyword evidence="9" id="KW-1185">Reference proteome</keyword>
<keyword evidence="3" id="KW-0201">Cytochrome c-type biogenesis</keyword>
<evidence type="ECO:0000256" key="1">
    <source>
        <dbReference type="ARBA" id="ARBA00004196"/>
    </source>
</evidence>
<comment type="subcellular location">
    <subcellularLocation>
        <location evidence="1">Cell envelope</location>
    </subcellularLocation>
</comment>
<evidence type="ECO:0000256" key="4">
    <source>
        <dbReference type="ARBA" id="ARBA00022803"/>
    </source>
</evidence>
<organism evidence="8 9">
    <name type="scientific">Pseudomonas matsuisoli</name>
    <dbReference type="NCBI Taxonomy" id="1515666"/>
    <lineage>
        <taxon>Bacteria</taxon>
        <taxon>Pseudomonadati</taxon>
        <taxon>Pseudomonadota</taxon>
        <taxon>Gammaproteobacteria</taxon>
        <taxon>Pseudomonadales</taxon>
        <taxon>Pseudomonadaceae</taxon>
        <taxon>Pseudomonas</taxon>
    </lineage>
</organism>
<dbReference type="GO" id="GO:0005886">
    <property type="term" value="C:plasma membrane"/>
    <property type="evidence" value="ECO:0007669"/>
    <property type="project" value="TreeGrafter"/>
</dbReference>
<dbReference type="InterPro" id="IPR056413">
    <property type="entry name" value="TPR_CcmH_CycH"/>
</dbReference>
<dbReference type="InterPro" id="IPR051263">
    <property type="entry name" value="C-type_cytochrome_biogenesis"/>
</dbReference>
<keyword evidence="5" id="KW-1133">Transmembrane helix</keyword>
<dbReference type="Pfam" id="PF23892">
    <property type="entry name" value="Ig_CycH"/>
    <property type="match status" value="1"/>
</dbReference>
<keyword evidence="5" id="KW-0812">Transmembrane</keyword>
<dbReference type="Pfam" id="PF23914">
    <property type="entry name" value="TPR_CcmH_CycH"/>
    <property type="match status" value="1"/>
</dbReference>
<feature type="domain" description="Cytochrome c-type biogenesis protein H Ig-like" evidence="6">
    <location>
        <begin position="287"/>
        <end position="392"/>
    </location>
</feature>
<dbReference type="InterPro" id="IPR011990">
    <property type="entry name" value="TPR-like_helical_dom_sf"/>
</dbReference>
<sequence>MIEFWISAGLLCLIAMGFLLLPSLRRNRARAEEDRTAVNVALYEERVQALEEQHQAGVLDEPGLQTAQDEAARELLADTDGDAGRQRVRGRVVPMLAAVCVPVLGLLLYAKFGAIGAVEQARTAAEAPGTIEQITARLERAVRERPESSQGWYFLGRTLIAEGRAADAAKAFQRAAETGGRAPAVLGLWAQALYFAGDKQWSPQLDALTDEALAADPSEASTLGLLGIHAFDERRYADAIGFWEKLLAIMPAGEPSRQGIERSIAMAKAQMDQRSNAQDAPTPAKGIRLRVALADALQQQVRPNDAVFVFARAVDGPPMPLAVKRLRVADLPAEVSLSDTDAMMPELTLSAFEKVELVARISRAGDAQHGEWIGREQGAPRAEQALREVVIDALDKGASGNER</sequence>
<keyword evidence="2" id="KW-0677">Repeat</keyword>
<dbReference type="GO" id="GO:0017004">
    <property type="term" value="P:cytochrome complex assembly"/>
    <property type="evidence" value="ECO:0007669"/>
    <property type="project" value="UniProtKB-KW"/>
</dbReference>
<gene>
    <name evidence="8" type="primary">cycH</name>
    <name evidence="8" type="ORF">GCM10009304_34330</name>
</gene>
<dbReference type="PANTHER" id="PTHR47870">
    <property type="entry name" value="CYTOCHROME C-TYPE BIOGENESIS PROTEIN CCMH"/>
    <property type="match status" value="1"/>
</dbReference>
<evidence type="ECO:0000256" key="5">
    <source>
        <dbReference type="SAM" id="Phobius"/>
    </source>
</evidence>
<dbReference type="Proteomes" id="UP000635983">
    <property type="component" value="Unassembled WGS sequence"/>
</dbReference>
<evidence type="ECO:0000259" key="7">
    <source>
        <dbReference type="Pfam" id="PF23914"/>
    </source>
</evidence>
<dbReference type="Gene3D" id="1.25.40.10">
    <property type="entry name" value="Tetratricopeptide repeat domain"/>
    <property type="match status" value="1"/>
</dbReference>
<accession>A0A917Q1C2</accession>
<reference evidence="8" key="2">
    <citation type="submission" date="2020-09" db="EMBL/GenBank/DDBJ databases">
        <authorList>
            <person name="Sun Q."/>
            <person name="Ohkuma M."/>
        </authorList>
    </citation>
    <scope>NUCLEOTIDE SEQUENCE</scope>
    <source>
        <strain evidence="8">JCM 30078</strain>
    </source>
</reference>
<evidence type="ECO:0000256" key="3">
    <source>
        <dbReference type="ARBA" id="ARBA00022748"/>
    </source>
</evidence>
<feature type="transmembrane region" description="Helical" evidence="5">
    <location>
        <begin position="92"/>
        <end position="110"/>
    </location>
</feature>
<evidence type="ECO:0000259" key="6">
    <source>
        <dbReference type="Pfam" id="PF23892"/>
    </source>
</evidence>
<keyword evidence="5" id="KW-0472">Membrane</keyword>
<dbReference type="RefSeq" id="WP_188984856.1">
    <property type="nucleotide sequence ID" value="NZ_BMPO01000008.1"/>
</dbReference>
<dbReference type="SUPFAM" id="SSF48452">
    <property type="entry name" value="TPR-like"/>
    <property type="match status" value="1"/>
</dbReference>
<evidence type="ECO:0000313" key="9">
    <source>
        <dbReference type="Proteomes" id="UP000635983"/>
    </source>
</evidence>
<protein>
    <submittedName>
        <fullName evidence="8">Cytochrome c-type biogenesis protein CycH</fullName>
    </submittedName>
</protein>
<dbReference type="NCBIfam" id="TIGR03142">
    <property type="entry name" value="cytochro_ccmI"/>
    <property type="match status" value="1"/>
</dbReference>
<dbReference type="PANTHER" id="PTHR47870:SF4">
    <property type="entry name" value="CYTOCHROME C-TYPE BIOGENESIS PROTEIN CYCH"/>
    <property type="match status" value="1"/>
</dbReference>
<dbReference type="GO" id="GO:0030313">
    <property type="term" value="C:cell envelope"/>
    <property type="evidence" value="ECO:0007669"/>
    <property type="project" value="UniProtKB-SubCell"/>
</dbReference>
<evidence type="ECO:0000313" key="8">
    <source>
        <dbReference type="EMBL" id="GGK05360.1"/>
    </source>
</evidence>
<reference evidence="8" key="1">
    <citation type="journal article" date="2014" name="Int. J. Syst. Evol. Microbiol.">
        <title>Complete genome sequence of Corynebacterium casei LMG S-19264T (=DSM 44701T), isolated from a smear-ripened cheese.</title>
        <authorList>
            <consortium name="US DOE Joint Genome Institute (JGI-PGF)"/>
            <person name="Walter F."/>
            <person name="Albersmeier A."/>
            <person name="Kalinowski J."/>
            <person name="Ruckert C."/>
        </authorList>
    </citation>
    <scope>NUCLEOTIDE SEQUENCE</scope>
    <source>
        <strain evidence="8">JCM 30078</strain>
    </source>
</reference>
<name>A0A917Q1C2_9PSED</name>
<dbReference type="EMBL" id="BMPO01000008">
    <property type="protein sequence ID" value="GGK05360.1"/>
    <property type="molecule type" value="Genomic_DNA"/>
</dbReference>
<keyword evidence="4" id="KW-0802">TPR repeat</keyword>
<proteinExistence type="predicted"/>
<evidence type="ECO:0000256" key="2">
    <source>
        <dbReference type="ARBA" id="ARBA00022737"/>
    </source>
</evidence>
<feature type="domain" description="Cytochrome c-type biogenesis protein H TPR" evidence="7">
    <location>
        <begin position="132"/>
        <end position="255"/>
    </location>
</feature>
<dbReference type="AlphaFoldDB" id="A0A917Q1C2"/>
<feature type="transmembrane region" description="Helical" evidence="5">
    <location>
        <begin position="6"/>
        <end position="24"/>
    </location>
</feature>
<dbReference type="InterPro" id="IPR056412">
    <property type="entry name" value="Ig_CycH"/>
</dbReference>
<comment type="caution">
    <text evidence="8">The sequence shown here is derived from an EMBL/GenBank/DDBJ whole genome shotgun (WGS) entry which is preliminary data.</text>
</comment>